<feature type="non-terminal residue" evidence="2">
    <location>
        <position position="313"/>
    </location>
</feature>
<organism evidence="2 3">
    <name type="scientific">Plasmodium vivax Mauritania I</name>
    <dbReference type="NCBI Taxonomy" id="1035515"/>
    <lineage>
        <taxon>Eukaryota</taxon>
        <taxon>Sar</taxon>
        <taxon>Alveolata</taxon>
        <taxon>Apicomplexa</taxon>
        <taxon>Aconoidasida</taxon>
        <taxon>Haemosporida</taxon>
        <taxon>Plasmodiidae</taxon>
        <taxon>Plasmodium</taxon>
        <taxon>Plasmodium (Plasmodium)</taxon>
    </lineage>
</organism>
<dbReference type="Pfam" id="PF05795">
    <property type="entry name" value="Plasmodium_Vir"/>
    <property type="match status" value="1"/>
</dbReference>
<dbReference type="InterPro" id="IPR008780">
    <property type="entry name" value="Plasmodium_Vir"/>
</dbReference>
<keyword evidence="1" id="KW-0472">Membrane</keyword>
<reference evidence="2 3" key="1">
    <citation type="submission" date="2011-08" db="EMBL/GenBank/DDBJ databases">
        <title>The Genome Sequence of Plasmodium vivax Mauritania I.</title>
        <authorList>
            <consortium name="The Broad Institute Genome Sequencing Platform"/>
            <consortium name="The Broad Institute Genome Sequencing Center for Infectious Disease"/>
            <person name="Neafsey D."/>
            <person name="Carlton J."/>
            <person name="Barnwell J."/>
            <person name="Collins W."/>
            <person name="Escalante A."/>
            <person name="Mullikin J."/>
            <person name="Saul A."/>
            <person name="Guigo R."/>
            <person name="Camara F."/>
            <person name="Young S.K."/>
            <person name="Zeng Q."/>
            <person name="Gargeya S."/>
            <person name="Fitzgerald M."/>
            <person name="Haas B."/>
            <person name="Abouelleil A."/>
            <person name="Alvarado L."/>
            <person name="Arachchi H.M."/>
            <person name="Berlin A."/>
            <person name="Brown A."/>
            <person name="Chapman S.B."/>
            <person name="Chen Z."/>
            <person name="Dunbar C."/>
            <person name="Freedman E."/>
            <person name="Gearin G."/>
            <person name="Gellesch M."/>
            <person name="Goldberg J."/>
            <person name="Griggs A."/>
            <person name="Gujja S."/>
            <person name="Heiman D."/>
            <person name="Howarth C."/>
            <person name="Larson L."/>
            <person name="Lui A."/>
            <person name="MacDonald P.J.P."/>
            <person name="Montmayeur A."/>
            <person name="Murphy C."/>
            <person name="Neiman D."/>
            <person name="Pearson M."/>
            <person name="Priest M."/>
            <person name="Roberts A."/>
            <person name="Saif S."/>
            <person name="Shea T."/>
            <person name="Shenoy N."/>
            <person name="Sisk P."/>
            <person name="Stolte C."/>
            <person name="Sykes S."/>
            <person name="Wortman J."/>
            <person name="Nusbaum C."/>
            <person name="Birren B."/>
        </authorList>
    </citation>
    <scope>NUCLEOTIDE SEQUENCE [LARGE SCALE GENOMIC DNA]</scope>
    <source>
        <strain evidence="2 3">Mauritania I</strain>
    </source>
</reference>
<sequence length="313" mass="37166">MTKKVTTSPEEKLEEAAKAVELHKIHEDDFFKTLGNSTEFDILCNGIDTKVGLNHKEAKQLCIDLVRRLEKLSKDNTSKYNDYCSYLRYWLYEKVGDIHTDKSVNVDDAPFFKHLIEAWKKMNSDKLKSKCAPGELKRVKLNELKNRIFSYIYFKNLEKIHNISASKKENDCTKYLTYLESFKPVHERRSKSFRKCNTTKSFSSCNKLIEFVNCCNYIACSKYNKSNNSVNSSNNHKHSNNTKHSHYNKYSNYNKYKKFINILIFIFFTKITNFYKYIEHKRFSKAGDYNKCTKYKRFAGYSNHKYTKCRRFN</sequence>
<keyword evidence="1" id="KW-1133">Transmembrane helix</keyword>
<accession>A0A0J9TFR4</accession>
<evidence type="ECO:0000313" key="2">
    <source>
        <dbReference type="EMBL" id="KMZ94310.1"/>
    </source>
</evidence>
<dbReference type="AlphaFoldDB" id="A0A0J9TFR4"/>
<proteinExistence type="predicted"/>
<protein>
    <submittedName>
        <fullName evidence="2">Uncharacterized protein</fullName>
    </submittedName>
</protein>
<evidence type="ECO:0000313" key="3">
    <source>
        <dbReference type="Proteomes" id="UP000053776"/>
    </source>
</evidence>
<name>A0A0J9TFR4_PLAVI</name>
<dbReference type="EMBL" id="KQ235026">
    <property type="protein sequence ID" value="KMZ94310.1"/>
    <property type="molecule type" value="Genomic_DNA"/>
</dbReference>
<gene>
    <name evidence="2" type="ORF">PVMG_02535</name>
</gene>
<evidence type="ECO:0000256" key="1">
    <source>
        <dbReference type="SAM" id="Phobius"/>
    </source>
</evidence>
<dbReference type="Proteomes" id="UP000053776">
    <property type="component" value="Unassembled WGS sequence"/>
</dbReference>
<feature type="transmembrane region" description="Helical" evidence="1">
    <location>
        <begin position="259"/>
        <end position="278"/>
    </location>
</feature>
<keyword evidence="1" id="KW-0812">Transmembrane</keyword>
<dbReference type="OrthoDB" id="10459594at2759"/>